<protein>
    <submittedName>
        <fullName evidence="2">Uncharacterized protein</fullName>
    </submittedName>
</protein>
<proteinExistence type="predicted"/>
<comment type="caution">
    <text evidence="2">The sequence shown here is derived from an EMBL/GenBank/DDBJ whole genome shotgun (WGS) entry which is preliminary data.</text>
</comment>
<dbReference type="AlphaFoldDB" id="A0ABD0KLJ1"/>
<accession>A0ABD0KLJ1</accession>
<evidence type="ECO:0000313" key="3">
    <source>
        <dbReference type="Proteomes" id="UP001519460"/>
    </source>
</evidence>
<organism evidence="2 3">
    <name type="scientific">Batillaria attramentaria</name>
    <dbReference type="NCBI Taxonomy" id="370345"/>
    <lineage>
        <taxon>Eukaryota</taxon>
        <taxon>Metazoa</taxon>
        <taxon>Spiralia</taxon>
        <taxon>Lophotrochozoa</taxon>
        <taxon>Mollusca</taxon>
        <taxon>Gastropoda</taxon>
        <taxon>Caenogastropoda</taxon>
        <taxon>Sorbeoconcha</taxon>
        <taxon>Cerithioidea</taxon>
        <taxon>Batillariidae</taxon>
        <taxon>Batillaria</taxon>
    </lineage>
</organism>
<keyword evidence="1" id="KW-0175">Coiled coil</keyword>
<dbReference type="EMBL" id="JACVVK020000156">
    <property type="protein sequence ID" value="KAK7487984.1"/>
    <property type="molecule type" value="Genomic_DNA"/>
</dbReference>
<evidence type="ECO:0000256" key="1">
    <source>
        <dbReference type="SAM" id="Coils"/>
    </source>
</evidence>
<keyword evidence="3" id="KW-1185">Reference proteome</keyword>
<dbReference type="Proteomes" id="UP001519460">
    <property type="component" value="Unassembled WGS sequence"/>
</dbReference>
<feature type="coiled-coil region" evidence="1">
    <location>
        <begin position="102"/>
        <end position="129"/>
    </location>
</feature>
<evidence type="ECO:0000313" key="2">
    <source>
        <dbReference type="EMBL" id="KAK7487984.1"/>
    </source>
</evidence>
<reference evidence="2 3" key="1">
    <citation type="journal article" date="2023" name="Sci. Data">
        <title>Genome assembly of the Korean intertidal mud-creeper Batillaria attramentaria.</title>
        <authorList>
            <person name="Patra A.K."/>
            <person name="Ho P.T."/>
            <person name="Jun S."/>
            <person name="Lee S.J."/>
            <person name="Kim Y."/>
            <person name="Won Y.J."/>
        </authorList>
    </citation>
    <scope>NUCLEOTIDE SEQUENCE [LARGE SCALE GENOMIC DNA]</scope>
    <source>
        <strain evidence="2">Wonlab-2016</strain>
    </source>
</reference>
<gene>
    <name evidence="2" type="ORF">BaRGS_00020729</name>
</gene>
<sequence length="348" mass="38756">MAHHLQDLVDTSIGLPETPGLIKIDLNALRTLLLDLIRACNPGGQTFGRSTIWEPDAVDPSPKGDEIVRELEDLQTVVRNLQLDCRSMLGVAENTLGLKRDVNTLKENMEALMLKVDSIESNEKKLQVQMDAFLCRGPRESLSRYPFLTEESSAQLASDPGDLRALRMVIADLVDRSTASPVYRVEETGSQITTTNERTVMSVPARKFSLSAAFEEFLGSLDSLRYTTPDQIQDFFMSLQDDVWLSSDMIQELLLILSPKQGVTTNFIYTMVSMLEDSCLTIDSLVDLLSLFFTSPFNTSAFVAMYTAVAKENARLTPKVLKEILEMLVSASKVSAAAIARWLKFLSR</sequence>
<name>A0ABD0KLJ1_9CAEN</name>